<dbReference type="EMBL" id="CP033896">
    <property type="protein sequence ID" value="AZA13723.1"/>
    <property type="molecule type" value="Genomic_DNA"/>
</dbReference>
<name>A0A3G6J7H6_9CORY</name>
<dbReference type="Proteomes" id="UP000269019">
    <property type="component" value="Chromosome"/>
</dbReference>
<keyword evidence="2" id="KW-1185">Reference proteome</keyword>
<evidence type="ECO:0008006" key="3">
    <source>
        <dbReference type="Google" id="ProtNLM"/>
    </source>
</evidence>
<dbReference type="Pfam" id="PF11452">
    <property type="entry name" value="DUF3000"/>
    <property type="match status" value="1"/>
</dbReference>
<dbReference type="RefSeq" id="WP_123928190.1">
    <property type="nucleotide sequence ID" value="NZ_CP033896.1"/>
</dbReference>
<evidence type="ECO:0000313" key="1">
    <source>
        <dbReference type="EMBL" id="AZA13723.1"/>
    </source>
</evidence>
<accession>A0A3G6J7H6</accession>
<gene>
    <name evidence="1" type="ORF">CCHOA_06655</name>
</gene>
<dbReference type="OrthoDB" id="3210980at2"/>
<proteinExistence type="predicted"/>
<dbReference type="AlphaFoldDB" id="A0A3G6J7H6"/>
<sequence>MFIPVTDAENLLSEAFVALDEQSNAPEPFNTAVASMHAASLRDELAVSTIRPPRRLTPYSHAIGVEVEHPLPADGTIPVHSEGDTFGRLVLLYDHESEGTWQGDMRLVAFIQADVDHTMAEDQLMPEVVWSWLLEALEQREAEYSVLGGTVTATSSMRFGEIGGPPRAYQLELRASWTPDSTDLTRHVQAFGDVLAATAGLPAEGTVSLADLAARRNRP</sequence>
<protein>
    <recommendedName>
        <fullName evidence="3">DUF3000 domain-containing protein</fullName>
    </recommendedName>
</protein>
<dbReference type="KEGG" id="ccho:CCHOA_06655"/>
<evidence type="ECO:0000313" key="2">
    <source>
        <dbReference type="Proteomes" id="UP000269019"/>
    </source>
</evidence>
<dbReference type="InterPro" id="IPR021555">
    <property type="entry name" value="DUF3000"/>
</dbReference>
<reference evidence="1 2" key="1">
    <citation type="submission" date="2018-11" db="EMBL/GenBank/DDBJ databases">
        <authorList>
            <person name="Kleinhagauer T."/>
            <person name="Glaeser S.P."/>
            <person name="Spergser J."/>
            <person name="Ruckert C."/>
            <person name="Kaempfer P."/>
            <person name="Busse H.-J."/>
        </authorList>
    </citation>
    <scope>NUCLEOTIDE SEQUENCE [LARGE SCALE GENOMIC DNA]</scope>
    <source>
        <strain evidence="1 2">200CH</strain>
    </source>
</reference>
<organism evidence="1 2">
    <name type="scientific">Corynebacterium choanae</name>
    <dbReference type="NCBI Taxonomy" id="1862358"/>
    <lineage>
        <taxon>Bacteria</taxon>
        <taxon>Bacillati</taxon>
        <taxon>Actinomycetota</taxon>
        <taxon>Actinomycetes</taxon>
        <taxon>Mycobacteriales</taxon>
        <taxon>Corynebacteriaceae</taxon>
        <taxon>Corynebacterium</taxon>
    </lineage>
</organism>